<feature type="transmembrane region" description="Helical" evidence="1">
    <location>
        <begin position="225"/>
        <end position="246"/>
    </location>
</feature>
<feature type="transmembrane region" description="Helical" evidence="1">
    <location>
        <begin position="85"/>
        <end position="108"/>
    </location>
</feature>
<comment type="caution">
    <text evidence="2">The sequence shown here is derived from an EMBL/GenBank/DDBJ whole genome shotgun (WGS) entry which is preliminary data.</text>
</comment>
<organism evidence="2 3">
    <name type="scientific">Rhodanobacter hydrolyticus</name>
    <dbReference type="NCBI Taxonomy" id="2250595"/>
    <lineage>
        <taxon>Bacteria</taxon>
        <taxon>Pseudomonadati</taxon>
        <taxon>Pseudomonadota</taxon>
        <taxon>Gammaproteobacteria</taxon>
        <taxon>Lysobacterales</taxon>
        <taxon>Rhodanobacteraceae</taxon>
        <taxon>Rhodanobacter</taxon>
    </lineage>
</organism>
<feature type="transmembrane region" description="Helical" evidence="1">
    <location>
        <begin position="196"/>
        <end position="213"/>
    </location>
</feature>
<keyword evidence="1" id="KW-0812">Transmembrane</keyword>
<dbReference type="EMBL" id="JADIKK010000008">
    <property type="protein sequence ID" value="MFK2879157.1"/>
    <property type="molecule type" value="Genomic_DNA"/>
</dbReference>
<protein>
    <submittedName>
        <fullName evidence="2">Uncharacterized protein</fullName>
    </submittedName>
</protein>
<keyword evidence="3" id="KW-1185">Reference proteome</keyword>
<dbReference type="RefSeq" id="WP_404616006.1">
    <property type="nucleotide sequence ID" value="NZ_JADIKK010000008.1"/>
</dbReference>
<sequence>MERKITGENIRFGVVSFVLLLVTHAIAYLTHEYSHSLTAWSLGWMSKPFGIDYGHPTLYNFLFLDDVGDNVNYPPIFASGHGLDAALIALAGPFVGNGLAYFIVYGLIRRTAVGTNRPGIAFAYWFSLMCAGNVWGYVPLRAITTHADIALAAEGLHVSVWALFPFVAAPSLYIVQHFFRRTFPLCQQKITGGCGNNFIVLVTLTAFWFFSFFGGDGVSGNYGLVSQLLCITSKYLLVPFCTLYLMSRYYGSYQSGQSGRAQVATERVP</sequence>
<evidence type="ECO:0000313" key="3">
    <source>
        <dbReference type="Proteomes" id="UP001620339"/>
    </source>
</evidence>
<keyword evidence="1" id="KW-1133">Transmembrane helix</keyword>
<gene>
    <name evidence="2" type="ORF">ISP25_18970</name>
</gene>
<evidence type="ECO:0000256" key="1">
    <source>
        <dbReference type="SAM" id="Phobius"/>
    </source>
</evidence>
<evidence type="ECO:0000313" key="2">
    <source>
        <dbReference type="EMBL" id="MFK2879157.1"/>
    </source>
</evidence>
<proteinExistence type="predicted"/>
<reference evidence="2 3" key="1">
    <citation type="submission" date="2020-10" db="EMBL/GenBank/DDBJ databases">
        <title>Phylogeny of dyella-like bacteria.</title>
        <authorList>
            <person name="Fu J."/>
        </authorList>
    </citation>
    <scope>NUCLEOTIDE SEQUENCE [LARGE SCALE GENOMIC DNA]</scope>
    <source>
        <strain evidence="2 3">KACC 19113</strain>
    </source>
</reference>
<feature type="transmembrane region" description="Helical" evidence="1">
    <location>
        <begin position="158"/>
        <end position="175"/>
    </location>
</feature>
<feature type="transmembrane region" description="Helical" evidence="1">
    <location>
        <begin position="120"/>
        <end position="138"/>
    </location>
</feature>
<feature type="transmembrane region" description="Helical" evidence="1">
    <location>
        <begin position="12"/>
        <end position="30"/>
    </location>
</feature>
<keyword evidence="1" id="KW-0472">Membrane</keyword>
<accession>A0ABW8JA24</accession>
<name>A0ABW8JA24_9GAMM</name>
<dbReference type="Proteomes" id="UP001620339">
    <property type="component" value="Unassembled WGS sequence"/>
</dbReference>